<dbReference type="EMBL" id="MWIP01000004">
    <property type="protein sequence ID" value="KAF1686981.1"/>
    <property type="molecule type" value="Genomic_DNA"/>
</dbReference>
<dbReference type="Gene3D" id="2.170.130.10">
    <property type="entry name" value="TonB-dependent receptor, plug domain"/>
    <property type="match status" value="1"/>
</dbReference>
<evidence type="ECO:0000259" key="13">
    <source>
        <dbReference type="Pfam" id="PF07715"/>
    </source>
</evidence>
<evidence type="ECO:0000256" key="6">
    <source>
        <dbReference type="ARBA" id="ARBA00023136"/>
    </source>
</evidence>
<dbReference type="AlphaFoldDB" id="A0A7V8GN99"/>
<dbReference type="Pfam" id="PF00593">
    <property type="entry name" value="TonB_dep_Rec_b-barrel"/>
    <property type="match status" value="1"/>
</dbReference>
<dbReference type="PANTHER" id="PTHR47234">
    <property type="match status" value="1"/>
</dbReference>
<keyword evidence="14" id="KW-0675">Receptor</keyword>
<dbReference type="InterPro" id="IPR039426">
    <property type="entry name" value="TonB-dep_rcpt-like"/>
</dbReference>
<keyword evidence="2 8" id="KW-0813">Transport</keyword>
<keyword evidence="11" id="KW-0732">Signal</keyword>
<evidence type="ECO:0000256" key="1">
    <source>
        <dbReference type="ARBA" id="ARBA00004571"/>
    </source>
</evidence>
<reference evidence="14 15" key="1">
    <citation type="submission" date="2017-10" db="EMBL/GenBank/DDBJ databases">
        <title>Whole genome sequencing of Pseudoxanthomonas broegbernensis DSM 12573(T).</title>
        <authorList>
            <person name="Kumar S."/>
            <person name="Bansal K."/>
            <person name="Kaur A."/>
            <person name="Patil P."/>
            <person name="Sharma S."/>
            <person name="Patil P.B."/>
        </authorList>
    </citation>
    <scope>NUCLEOTIDE SEQUENCE [LARGE SCALE GENOMIC DNA]</scope>
    <source>
        <strain evidence="14 15">DSM 12573</strain>
    </source>
</reference>
<keyword evidence="3 8" id="KW-1134">Transmembrane beta strand</keyword>
<evidence type="ECO:0000256" key="9">
    <source>
        <dbReference type="RuleBase" id="RU003357"/>
    </source>
</evidence>
<feature type="domain" description="TonB-dependent receptor-like beta-barrel" evidence="12">
    <location>
        <begin position="366"/>
        <end position="821"/>
    </location>
</feature>
<feature type="domain" description="TonB-dependent receptor plug" evidence="13">
    <location>
        <begin position="70"/>
        <end position="185"/>
    </location>
</feature>
<sequence length="863" mass="92854">MPIHSHVARRAPRQALLCLMIATALAQAHAAEPTPASAGATTAIAAMAPTRLDAVVVTGTRGVARTVDGSEAPIDVLSAEDIGRANKSNLLDVLNTALPSFNLPLETGDLNSMVRAGQLRGLNASHTLVLVNGKRWHSTALLGAGGFGAAAPVDLGLIPNAAIKRIEVLRDGASAIYGSDAIAGVVNIITEDDPGGGAVSYRDGRHFEGDGRNRTFQAGAGLAVGDGGHLRLSAQYDDQEATNRTGPARSSFLYYFPLDAQGNEILPAGSLSSNPQLPAGATPNPKEATRDDYAWKNRGIRAFELKSVAADFGLPLSQYTELYGLALYSRRDAKAPQNFRHPARDEVVRAIFPDGYAPWEELGEEDVGVTAGIKGGTESGWSWDLSSNYGRDRVDIDLHNSLNPTYGLDSQTRFYVGRLRYSALTSNFDLRRGFDVGWLAQPLQLSLGAERRDENYRVGAGDEQSWSHGGQPVLDGPNAGKALGRGLGGAQALPGFKPGEEVDEDRRSISLYAGVSLNPTSKWLVDLAARHEDYSDFGSEITGRLSTRYDFNERFAVRATASTGFQAPSLAAQSHRRTVNGNYSTTHTLKVDSPEAIALGARPLEPETSVNYGIGLVLEPFAGWNLALDLYRIEVEDRIAQSTTFSESSYPGAGALVEAAGFGRDDGITYFINAADTRTEGVELTLETDSDLGRYGSIRWSLAAHHNRARIRDIVRTPDVLAELDIPVFSRGSQNDLLYKAPRSKQVLNANWSLGGFNLNLRQTHYGAIQRWGTPNPVPATGPYAGQAEIAYSIGDTWLTDIEASYRFAGGLRLALAASNVFDEKAIKYPEPLTPSNMEYYYATGGPIDASGGFWAATVEYQW</sequence>
<dbReference type="SUPFAM" id="SSF56935">
    <property type="entry name" value="Porins"/>
    <property type="match status" value="1"/>
</dbReference>
<keyword evidence="6 8" id="KW-0472">Membrane</keyword>
<evidence type="ECO:0000256" key="5">
    <source>
        <dbReference type="ARBA" id="ARBA00023077"/>
    </source>
</evidence>
<feature type="region of interest" description="Disordered" evidence="10">
    <location>
        <begin position="267"/>
        <end position="289"/>
    </location>
</feature>
<name>A0A7V8GN99_9GAMM</name>
<evidence type="ECO:0000313" key="14">
    <source>
        <dbReference type="EMBL" id="KAF1686981.1"/>
    </source>
</evidence>
<keyword evidence="7 8" id="KW-0998">Cell outer membrane</keyword>
<evidence type="ECO:0000256" key="11">
    <source>
        <dbReference type="SAM" id="SignalP"/>
    </source>
</evidence>
<feature type="chain" id="PRO_5030836410" evidence="11">
    <location>
        <begin position="31"/>
        <end position="863"/>
    </location>
</feature>
<protein>
    <submittedName>
        <fullName evidence="14">TonB-dependent receptor</fullName>
    </submittedName>
</protein>
<organism evidence="14 15">
    <name type="scientific">Pseudoxanthomonas broegbernensis</name>
    <dbReference type="NCBI Taxonomy" id="83619"/>
    <lineage>
        <taxon>Bacteria</taxon>
        <taxon>Pseudomonadati</taxon>
        <taxon>Pseudomonadota</taxon>
        <taxon>Gammaproteobacteria</taxon>
        <taxon>Lysobacterales</taxon>
        <taxon>Lysobacteraceae</taxon>
        <taxon>Pseudoxanthomonas</taxon>
    </lineage>
</organism>
<evidence type="ECO:0000256" key="10">
    <source>
        <dbReference type="SAM" id="MobiDB-lite"/>
    </source>
</evidence>
<dbReference type="InterPro" id="IPR036942">
    <property type="entry name" value="Beta-barrel_TonB_sf"/>
</dbReference>
<dbReference type="Proteomes" id="UP000462066">
    <property type="component" value="Unassembled WGS sequence"/>
</dbReference>
<dbReference type="Gene3D" id="2.40.170.20">
    <property type="entry name" value="TonB-dependent receptor, beta-barrel domain"/>
    <property type="match status" value="1"/>
</dbReference>
<dbReference type="InterPro" id="IPR000531">
    <property type="entry name" value="Beta-barrel_TonB"/>
</dbReference>
<evidence type="ECO:0000256" key="7">
    <source>
        <dbReference type="ARBA" id="ARBA00023237"/>
    </source>
</evidence>
<dbReference type="PANTHER" id="PTHR47234:SF3">
    <property type="entry name" value="SECRETIN_TONB SHORT N-TERMINAL DOMAIN-CONTAINING PROTEIN"/>
    <property type="match status" value="1"/>
</dbReference>
<evidence type="ECO:0000259" key="12">
    <source>
        <dbReference type="Pfam" id="PF00593"/>
    </source>
</evidence>
<evidence type="ECO:0000256" key="4">
    <source>
        <dbReference type="ARBA" id="ARBA00022692"/>
    </source>
</evidence>
<keyword evidence="5 9" id="KW-0798">TonB box</keyword>
<evidence type="ECO:0000256" key="2">
    <source>
        <dbReference type="ARBA" id="ARBA00022448"/>
    </source>
</evidence>
<accession>A0A7V8GN99</accession>
<dbReference type="GO" id="GO:0009279">
    <property type="term" value="C:cell outer membrane"/>
    <property type="evidence" value="ECO:0007669"/>
    <property type="project" value="UniProtKB-SubCell"/>
</dbReference>
<evidence type="ECO:0000256" key="3">
    <source>
        <dbReference type="ARBA" id="ARBA00022452"/>
    </source>
</evidence>
<keyword evidence="4 8" id="KW-0812">Transmembrane</keyword>
<feature type="signal peptide" evidence="11">
    <location>
        <begin position="1"/>
        <end position="30"/>
    </location>
</feature>
<dbReference type="PROSITE" id="PS52016">
    <property type="entry name" value="TONB_DEPENDENT_REC_3"/>
    <property type="match status" value="1"/>
</dbReference>
<dbReference type="RefSeq" id="WP_162310608.1">
    <property type="nucleotide sequence ID" value="NZ_JACHGU010000004.1"/>
</dbReference>
<proteinExistence type="inferred from homology"/>
<comment type="subcellular location">
    <subcellularLocation>
        <location evidence="1 8">Cell outer membrane</location>
        <topology evidence="1 8">Multi-pass membrane protein</topology>
    </subcellularLocation>
</comment>
<dbReference type="InterPro" id="IPR037066">
    <property type="entry name" value="Plug_dom_sf"/>
</dbReference>
<comment type="similarity">
    <text evidence="8 9">Belongs to the TonB-dependent receptor family.</text>
</comment>
<dbReference type="CDD" id="cd01347">
    <property type="entry name" value="ligand_gated_channel"/>
    <property type="match status" value="1"/>
</dbReference>
<evidence type="ECO:0000256" key="8">
    <source>
        <dbReference type="PROSITE-ProRule" id="PRU01360"/>
    </source>
</evidence>
<evidence type="ECO:0000313" key="15">
    <source>
        <dbReference type="Proteomes" id="UP000462066"/>
    </source>
</evidence>
<gene>
    <name evidence="14" type="ORF">B1992_06290</name>
</gene>
<keyword evidence="15" id="KW-1185">Reference proteome</keyword>
<dbReference type="InterPro" id="IPR012910">
    <property type="entry name" value="Plug_dom"/>
</dbReference>
<comment type="caution">
    <text evidence="14">The sequence shown here is derived from an EMBL/GenBank/DDBJ whole genome shotgun (WGS) entry which is preliminary data.</text>
</comment>
<dbReference type="Pfam" id="PF07715">
    <property type="entry name" value="Plug"/>
    <property type="match status" value="1"/>
</dbReference>